<gene>
    <name evidence="2" type="ORF">CHS0354_019857</name>
</gene>
<proteinExistence type="predicted"/>
<sequence>MCFTAQTLEDDTAPRQVGREEHTNVADRTDPLVGTEPPHFYALTTNILRIPVQDGIRNARTNQIWRQCVELVKFHITNSAITSAPPPISKQQRNVIGYISQQQELN</sequence>
<feature type="non-terminal residue" evidence="2">
    <location>
        <position position="1"/>
    </location>
</feature>
<dbReference type="AlphaFoldDB" id="A0AAE0VPT3"/>
<comment type="caution">
    <text evidence="2">The sequence shown here is derived from an EMBL/GenBank/DDBJ whole genome shotgun (WGS) entry which is preliminary data.</text>
</comment>
<evidence type="ECO:0000256" key="1">
    <source>
        <dbReference type="SAM" id="MobiDB-lite"/>
    </source>
</evidence>
<reference evidence="2" key="1">
    <citation type="journal article" date="2021" name="Genome Biol. Evol.">
        <title>A High-Quality Reference Genome for a Parasitic Bivalve with Doubly Uniparental Inheritance (Bivalvia: Unionida).</title>
        <authorList>
            <person name="Smith C.H."/>
        </authorList>
    </citation>
    <scope>NUCLEOTIDE SEQUENCE</scope>
    <source>
        <strain evidence="2">CHS0354</strain>
    </source>
</reference>
<evidence type="ECO:0000313" key="3">
    <source>
        <dbReference type="Proteomes" id="UP001195483"/>
    </source>
</evidence>
<evidence type="ECO:0000313" key="2">
    <source>
        <dbReference type="EMBL" id="KAK3584732.1"/>
    </source>
</evidence>
<name>A0AAE0VPT3_9BIVA</name>
<dbReference type="Proteomes" id="UP001195483">
    <property type="component" value="Unassembled WGS sequence"/>
</dbReference>
<reference evidence="2" key="2">
    <citation type="journal article" date="2021" name="Genome Biol. Evol.">
        <title>Developing a high-quality reference genome for a parasitic bivalve with doubly uniparental inheritance (Bivalvia: Unionida).</title>
        <authorList>
            <person name="Smith C.H."/>
        </authorList>
    </citation>
    <scope>NUCLEOTIDE SEQUENCE</scope>
    <source>
        <strain evidence="2">CHS0354</strain>
        <tissue evidence="2">Mantle</tissue>
    </source>
</reference>
<keyword evidence="3" id="KW-1185">Reference proteome</keyword>
<dbReference type="EMBL" id="JAEAOA010001209">
    <property type="protein sequence ID" value="KAK3584732.1"/>
    <property type="molecule type" value="Genomic_DNA"/>
</dbReference>
<protein>
    <submittedName>
        <fullName evidence="2">Uncharacterized protein</fullName>
    </submittedName>
</protein>
<feature type="compositionally biased region" description="Basic and acidic residues" evidence="1">
    <location>
        <begin position="17"/>
        <end position="30"/>
    </location>
</feature>
<accession>A0AAE0VPT3</accession>
<organism evidence="2 3">
    <name type="scientific">Potamilus streckersoni</name>
    <dbReference type="NCBI Taxonomy" id="2493646"/>
    <lineage>
        <taxon>Eukaryota</taxon>
        <taxon>Metazoa</taxon>
        <taxon>Spiralia</taxon>
        <taxon>Lophotrochozoa</taxon>
        <taxon>Mollusca</taxon>
        <taxon>Bivalvia</taxon>
        <taxon>Autobranchia</taxon>
        <taxon>Heteroconchia</taxon>
        <taxon>Palaeoheterodonta</taxon>
        <taxon>Unionida</taxon>
        <taxon>Unionoidea</taxon>
        <taxon>Unionidae</taxon>
        <taxon>Ambleminae</taxon>
        <taxon>Lampsilini</taxon>
        <taxon>Potamilus</taxon>
    </lineage>
</organism>
<feature type="region of interest" description="Disordered" evidence="1">
    <location>
        <begin position="1"/>
        <end position="34"/>
    </location>
</feature>
<reference evidence="2" key="3">
    <citation type="submission" date="2023-05" db="EMBL/GenBank/DDBJ databases">
        <authorList>
            <person name="Smith C.H."/>
        </authorList>
    </citation>
    <scope>NUCLEOTIDE SEQUENCE</scope>
    <source>
        <strain evidence="2">CHS0354</strain>
        <tissue evidence="2">Mantle</tissue>
    </source>
</reference>